<organism evidence="2 3">
    <name type="scientific">Bimuria novae-zelandiae CBS 107.79</name>
    <dbReference type="NCBI Taxonomy" id="1447943"/>
    <lineage>
        <taxon>Eukaryota</taxon>
        <taxon>Fungi</taxon>
        <taxon>Dikarya</taxon>
        <taxon>Ascomycota</taxon>
        <taxon>Pezizomycotina</taxon>
        <taxon>Dothideomycetes</taxon>
        <taxon>Pleosporomycetidae</taxon>
        <taxon>Pleosporales</taxon>
        <taxon>Massarineae</taxon>
        <taxon>Didymosphaeriaceae</taxon>
        <taxon>Bimuria</taxon>
    </lineage>
</organism>
<accession>A0A6A5VSE6</accession>
<feature type="chain" id="PRO_5025570505" evidence="1">
    <location>
        <begin position="16"/>
        <end position="137"/>
    </location>
</feature>
<proteinExistence type="predicted"/>
<keyword evidence="1" id="KW-0732">Signal</keyword>
<reference evidence="2" key="1">
    <citation type="journal article" date="2020" name="Stud. Mycol.">
        <title>101 Dothideomycetes genomes: a test case for predicting lifestyles and emergence of pathogens.</title>
        <authorList>
            <person name="Haridas S."/>
            <person name="Albert R."/>
            <person name="Binder M."/>
            <person name="Bloem J."/>
            <person name="Labutti K."/>
            <person name="Salamov A."/>
            <person name="Andreopoulos B."/>
            <person name="Baker S."/>
            <person name="Barry K."/>
            <person name="Bills G."/>
            <person name="Bluhm B."/>
            <person name="Cannon C."/>
            <person name="Castanera R."/>
            <person name="Culley D."/>
            <person name="Daum C."/>
            <person name="Ezra D."/>
            <person name="Gonzalez J."/>
            <person name="Henrissat B."/>
            <person name="Kuo A."/>
            <person name="Liang C."/>
            <person name="Lipzen A."/>
            <person name="Lutzoni F."/>
            <person name="Magnuson J."/>
            <person name="Mondo S."/>
            <person name="Nolan M."/>
            <person name="Ohm R."/>
            <person name="Pangilinan J."/>
            <person name="Park H.-J."/>
            <person name="Ramirez L."/>
            <person name="Alfaro M."/>
            <person name="Sun H."/>
            <person name="Tritt A."/>
            <person name="Yoshinaga Y."/>
            <person name="Zwiers L.-H."/>
            <person name="Turgeon B."/>
            <person name="Goodwin S."/>
            <person name="Spatafora J."/>
            <person name="Crous P."/>
            <person name="Grigoriev I."/>
        </authorList>
    </citation>
    <scope>NUCLEOTIDE SEQUENCE</scope>
    <source>
        <strain evidence="2">CBS 107.79</strain>
    </source>
</reference>
<evidence type="ECO:0000256" key="1">
    <source>
        <dbReference type="SAM" id="SignalP"/>
    </source>
</evidence>
<evidence type="ECO:0000313" key="2">
    <source>
        <dbReference type="EMBL" id="KAF1976167.1"/>
    </source>
</evidence>
<feature type="signal peptide" evidence="1">
    <location>
        <begin position="1"/>
        <end position="15"/>
    </location>
</feature>
<gene>
    <name evidence="2" type="ORF">BU23DRAFT_565868</name>
</gene>
<name>A0A6A5VSE6_9PLEO</name>
<evidence type="ECO:0000313" key="3">
    <source>
        <dbReference type="Proteomes" id="UP000800036"/>
    </source>
</evidence>
<keyword evidence="3" id="KW-1185">Reference proteome</keyword>
<dbReference type="OrthoDB" id="10451512at2759"/>
<dbReference type="AlphaFoldDB" id="A0A6A5VSE6"/>
<sequence length="137" mass="14667">MQSFIILALAGASVAAPWGILGNWGFGNLEVREPEAYHVAPRYYGTGGPTGTSVPVPTGTSTGTAVYYARAIVTPEAKINRRGLQIDYKLAPRWGGYVNDAEEDVEKRHYYPSGTAFPTGTGYPAVWPTSPPSPTGY</sequence>
<dbReference type="EMBL" id="ML976667">
    <property type="protein sequence ID" value="KAF1976167.1"/>
    <property type="molecule type" value="Genomic_DNA"/>
</dbReference>
<dbReference type="Proteomes" id="UP000800036">
    <property type="component" value="Unassembled WGS sequence"/>
</dbReference>
<protein>
    <submittedName>
        <fullName evidence="2">Uncharacterized protein</fullName>
    </submittedName>
</protein>